<dbReference type="AlphaFoldDB" id="A0AA43XLJ8"/>
<comment type="similarity">
    <text evidence="3">Belongs to the transpeptidase family.</text>
</comment>
<dbReference type="InterPro" id="IPR050515">
    <property type="entry name" value="Beta-lactam/transpept"/>
</dbReference>
<dbReference type="GO" id="GO:0008360">
    <property type="term" value="P:regulation of cell shape"/>
    <property type="evidence" value="ECO:0007669"/>
    <property type="project" value="UniProtKB-KW"/>
</dbReference>
<feature type="domain" description="Penicillin-binding protein transpeptidase" evidence="13">
    <location>
        <begin position="876"/>
        <end position="922"/>
    </location>
</feature>
<feature type="domain" description="Penicillin-binding protein transpeptidase" evidence="13">
    <location>
        <begin position="698"/>
        <end position="812"/>
    </location>
</feature>
<evidence type="ECO:0000256" key="7">
    <source>
        <dbReference type="ARBA" id="ARBA00022984"/>
    </source>
</evidence>
<evidence type="ECO:0000256" key="11">
    <source>
        <dbReference type="SAM" id="Coils"/>
    </source>
</evidence>
<dbReference type="Proteomes" id="UP000449710">
    <property type="component" value="Unassembled WGS sequence"/>
</dbReference>
<dbReference type="Gene3D" id="3.90.1310.10">
    <property type="entry name" value="Penicillin-binding protein 2a (Domain 2)"/>
    <property type="match status" value="2"/>
</dbReference>
<evidence type="ECO:0000256" key="9">
    <source>
        <dbReference type="ARBA" id="ARBA00023136"/>
    </source>
</evidence>
<keyword evidence="11" id="KW-0175">Coiled coil</keyword>
<evidence type="ECO:0000256" key="1">
    <source>
        <dbReference type="ARBA" id="ARBA00004167"/>
    </source>
</evidence>
<evidence type="ECO:0000256" key="2">
    <source>
        <dbReference type="ARBA" id="ARBA00004236"/>
    </source>
</evidence>
<dbReference type="PANTHER" id="PTHR30627:SF2">
    <property type="entry name" value="PEPTIDOGLYCAN D,D-TRANSPEPTIDASE MRDA"/>
    <property type="match status" value="1"/>
</dbReference>
<evidence type="ECO:0000313" key="16">
    <source>
        <dbReference type="Proteomes" id="UP000449710"/>
    </source>
</evidence>
<keyword evidence="4" id="KW-1003">Cell membrane</keyword>
<dbReference type="GO" id="GO:0071972">
    <property type="term" value="F:peptidoglycan L,D-transpeptidase activity"/>
    <property type="evidence" value="ECO:0007669"/>
    <property type="project" value="TreeGrafter"/>
</dbReference>
<evidence type="ECO:0000256" key="6">
    <source>
        <dbReference type="ARBA" id="ARBA00022960"/>
    </source>
</evidence>
<gene>
    <name evidence="15" type="ORF">ISALK_10620</name>
</gene>
<evidence type="ECO:0000256" key="3">
    <source>
        <dbReference type="ARBA" id="ARBA00007171"/>
    </source>
</evidence>
<dbReference type="EMBL" id="SUMG01000014">
    <property type="protein sequence ID" value="NBG88952.1"/>
    <property type="molecule type" value="Genomic_DNA"/>
</dbReference>
<dbReference type="SUPFAM" id="SSF56601">
    <property type="entry name" value="beta-lactamase/transpeptidase-like"/>
    <property type="match status" value="2"/>
</dbReference>
<evidence type="ECO:0000256" key="5">
    <source>
        <dbReference type="ARBA" id="ARBA00022692"/>
    </source>
</evidence>
<evidence type="ECO:0000256" key="10">
    <source>
        <dbReference type="ARBA" id="ARBA00023316"/>
    </source>
</evidence>
<keyword evidence="8 12" id="KW-1133">Transmembrane helix</keyword>
<dbReference type="InterPro" id="IPR012338">
    <property type="entry name" value="Beta-lactam/transpept-like"/>
</dbReference>
<protein>
    <submittedName>
        <fullName evidence="15">Penicillin-binding protein</fullName>
    </submittedName>
</protein>
<dbReference type="InterPro" id="IPR005311">
    <property type="entry name" value="PBP_dimer"/>
</dbReference>
<dbReference type="InterPro" id="IPR001460">
    <property type="entry name" value="PCN-bd_Tpept"/>
</dbReference>
<comment type="caution">
    <text evidence="15">The sequence shown here is derived from an EMBL/GenBank/DDBJ whole genome shotgun (WGS) entry which is preliminary data.</text>
</comment>
<keyword evidence="16" id="KW-1185">Reference proteome</keyword>
<evidence type="ECO:0000259" key="14">
    <source>
        <dbReference type="Pfam" id="PF03717"/>
    </source>
</evidence>
<dbReference type="GO" id="GO:0008658">
    <property type="term" value="F:penicillin binding"/>
    <property type="evidence" value="ECO:0007669"/>
    <property type="project" value="InterPro"/>
</dbReference>
<feature type="domain" description="Penicillin-binding protein transpeptidase" evidence="13">
    <location>
        <begin position="423"/>
        <end position="608"/>
    </location>
</feature>
<accession>A0AA43XLJ8</accession>
<evidence type="ECO:0000256" key="4">
    <source>
        <dbReference type="ARBA" id="ARBA00022475"/>
    </source>
</evidence>
<proteinExistence type="inferred from homology"/>
<dbReference type="Gene3D" id="3.40.710.10">
    <property type="entry name" value="DD-peptidase/beta-lactamase superfamily"/>
    <property type="match status" value="2"/>
</dbReference>
<dbReference type="InterPro" id="IPR036138">
    <property type="entry name" value="PBP_dimer_sf"/>
</dbReference>
<dbReference type="RefSeq" id="WP_160722111.1">
    <property type="nucleotide sequence ID" value="NZ_SUMG01000014.1"/>
</dbReference>
<organism evidence="15 16">
    <name type="scientific">Isachenkonia alkalipeptolytica</name>
    <dbReference type="NCBI Taxonomy" id="2565777"/>
    <lineage>
        <taxon>Bacteria</taxon>
        <taxon>Bacillati</taxon>
        <taxon>Bacillota</taxon>
        <taxon>Clostridia</taxon>
        <taxon>Eubacteriales</taxon>
        <taxon>Clostridiaceae</taxon>
        <taxon>Isachenkonia</taxon>
    </lineage>
</organism>
<reference evidence="15 16" key="1">
    <citation type="submission" date="2019-04" db="EMBL/GenBank/DDBJ databases">
        <title>Isachenkonia alkalipeptolytica gen. nov. sp. nov. a new anaerobic, alkiliphilic organothrophic bacterium capable to reduce synthesized ferrihydrite isolated from a soda lake.</title>
        <authorList>
            <person name="Toshchakov S.V."/>
            <person name="Zavarzina D.G."/>
            <person name="Zhilina T.N."/>
            <person name="Kostrikina N.A."/>
            <person name="Kublanov I.V."/>
        </authorList>
    </citation>
    <scope>NUCLEOTIDE SEQUENCE [LARGE SCALE GENOMIC DNA]</scope>
    <source>
        <strain evidence="15 16">Z-1701</strain>
    </source>
</reference>
<evidence type="ECO:0000256" key="12">
    <source>
        <dbReference type="SAM" id="Phobius"/>
    </source>
</evidence>
<dbReference type="PANTHER" id="PTHR30627">
    <property type="entry name" value="PEPTIDOGLYCAN D,D-TRANSPEPTIDASE"/>
    <property type="match status" value="1"/>
</dbReference>
<evidence type="ECO:0000256" key="8">
    <source>
        <dbReference type="ARBA" id="ARBA00022989"/>
    </source>
</evidence>
<name>A0AA43XLJ8_9CLOT</name>
<keyword evidence="7" id="KW-0573">Peptidoglycan synthesis</keyword>
<feature type="coiled-coil region" evidence="11">
    <location>
        <begin position="922"/>
        <end position="949"/>
    </location>
</feature>
<keyword evidence="9 12" id="KW-0472">Membrane</keyword>
<dbReference type="GO" id="GO:0071555">
    <property type="term" value="P:cell wall organization"/>
    <property type="evidence" value="ECO:0007669"/>
    <property type="project" value="UniProtKB-KW"/>
</dbReference>
<keyword evidence="6" id="KW-0133">Cell shape</keyword>
<dbReference type="Pfam" id="PF03717">
    <property type="entry name" value="PBP_dimer"/>
    <property type="match status" value="1"/>
</dbReference>
<feature type="transmembrane region" description="Helical" evidence="12">
    <location>
        <begin position="12"/>
        <end position="35"/>
    </location>
</feature>
<evidence type="ECO:0000259" key="13">
    <source>
        <dbReference type="Pfam" id="PF00905"/>
    </source>
</evidence>
<keyword evidence="10" id="KW-0961">Cell wall biogenesis/degradation</keyword>
<comment type="subcellular location">
    <subcellularLocation>
        <location evidence="2">Cell membrane</location>
    </subcellularLocation>
    <subcellularLocation>
        <location evidence="1">Membrane</location>
        <topology evidence="1">Single-pass membrane protein</topology>
    </subcellularLocation>
</comment>
<feature type="domain" description="Penicillin-binding protein dimerisation" evidence="14">
    <location>
        <begin position="54"/>
        <end position="360"/>
    </location>
</feature>
<dbReference type="Pfam" id="PF00905">
    <property type="entry name" value="Transpeptidase"/>
    <property type="match status" value="3"/>
</dbReference>
<sequence>MTMDKKTTRRYVLLVFVILGVFAVIFLRLASLMIVEGEVYRNRAANSILKTVSTPAPRGEIYTRDGDPLARNNVSYNIEIMRNETIDADINDLAFELMSILRKNGDVQEDEFPIVFSEDGEPHFTYDQKIDQWKETYDLEEVANAKEAFEVLKYRYELEDLEDSEAQKFFIEEASEISVPISISSWKFREELNKERWMGSYRIEDYDMTAKEVFAHIREEVFEIDSQLSKEEARDVMIFRDQIQRQGSYFQYQPVTIIEDISLDSVIAIEENIHRFPGVNVVKKPIRHYPNDSLASHILGHVGRIATEKEIEHYVDELGYEKNDVIGKMGIEHAFEEDLQGKRGSEEVLVDSRGRRQETLETVDPVPGKNIYTSIDKNLQKKTENILEEVINTIQQGGTYETPWGTDTFQNAQGRIYDKAKSGSAVVLDVNTGKVLALANYPDFDPNLFTTGISSDDWEKLQPENPNDRLSPTPLRNIAISSAVQPGSVYKMVVGLAALEYGLDPNYRMRDTGYIEVDRDGNQIFGNWLWNQNRGYLGSQNLVEAIADSNNIYFGSVLRNWDYSRDRALPFSMSVDQMLEFSKELGLNDASGIEIKVPSEESGNIPSEEMKTLGIERSLRWKLSNDLRLEHLDPEVVDLTEDPREDIIDEIISWTDENPSRGELYNRLLEVGIEREYIDRIDGDAGWVDIIKYSYFNQAYWTKMDELNLSIGQGEHQYTPIQMANLMAIFANGGTRYEVSAIDRIEDPLTGEFENKEPKIANELALDDPRHLDIINEGMLKTTEEGTPRRYFQNFPVDVAGKTGTAQFTGKIPPKDEVEYLLEHLNRFRVSEDEVYRKIDELREENPEDPRFLEESYAMREAIKALNPSMDNQKLNQYKDDYDNYSWFIGFAPYEDPEIAVAVVIHQGGTGGYSAPIFREIVAEHLGMNKALEEENEELEDVDEEEGSTVNP</sequence>
<dbReference type="Gene3D" id="3.30.1390.30">
    <property type="entry name" value="Penicillin-binding protein 2a, domain 3"/>
    <property type="match status" value="1"/>
</dbReference>
<dbReference type="GO" id="GO:0009252">
    <property type="term" value="P:peptidoglycan biosynthetic process"/>
    <property type="evidence" value="ECO:0007669"/>
    <property type="project" value="UniProtKB-KW"/>
</dbReference>
<evidence type="ECO:0000313" key="15">
    <source>
        <dbReference type="EMBL" id="NBG88952.1"/>
    </source>
</evidence>
<dbReference type="GO" id="GO:0005886">
    <property type="term" value="C:plasma membrane"/>
    <property type="evidence" value="ECO:0007669"/>
    <property type="project" value="UniProtKB-SubCell"/>
</dbReference>
<dbReference type="SUPFAM" id="SSF56519">
    <property type="entry name" value="Penicillin binding protein dimerisation domain"/>
    <property type="match status" value="1"/>
</dbReference>
<keyword evidence="5 12" id="KW-0812">Transmembrane</keyword>